<name>A0A8U0I0P1_9EURY</name>
<geneLocation type="plasmid" evidence="1 2">
    <name>unnamed2</name>
</geneLocation>
<evidence type="ECO:0008006" key="3">
    <source>
        <dbReference type="Google" id="ProtNLM"/>
    </source>
</evidence>
<evidence type="ECO:0000313" key="1">
    <source>
        <dbReference type="EMBL" id="UPV76840.1"/>
    </source>
</evidence>
<dbReference type="AlphaFoldDB" id="A0A8U0I0P1"/>
<accession>A0A8U0I0P1</accession>
<reference evidence="1 2" key="1">
    <citation type="submission" date="2022-04" db="EMBL/GenBank/DDBJ databases">
        <title>Diverse halophilic archaea isolated from saline environments.</title>
        <authorList>
            <person name="Cui H.-L."/>
        </authorList>
    </citation>
    <scope>NUCLEOTIDE SEQUENCE [LARGE SCALE GENOMIC DNA]</scope>
    <source>
        <strain evidence="1 2">XZYJT49</strain>
        <plasmid evidence="1 2">unnamed2</plasmid>
    </source>
</reference>
<organism evidence="1 2">
    <name type="scientific">Halorussus limi</name>
    <dbReference type="NCBI Taxonomy" id="2938695"/>
    <lineage>
        <taxon>Archaea</taxon>
        <taxon>Methanobacteriati</taxon>
        <taxon>Methanobacteriota</taxon>
        <taxon>Stenosarchaea group</taxon>
        <taxon>Halobacteria</taxon>
        <taxon>Halobacteriales</taxon>
        <taxon>Haladaptataceae</taxon>
        <taxon>Halorussus</taxon>
    </lineage>
</organism>
<keyword evidence="2" id="KW-1185">Reference proteome</keyword>
<dbReference type="Proteomes" id="UP000830729">
    <property type="component" value="Plasmid unnamed2"/>
</dbReference>
<evidence type="ECO:0000313" key="2">
    <source>
        <dbReference type="Proteomes" id="UP000830729"/>
    </source>
</evidence>
<keyword evidence="1" id="KW-0614">Plasmid</keyword>
<proteinExistence type="predicted"/>
<dbReference type="EMBL" id="CP096661">
    <property type="protein sequence ID" value="UPV76840.1"/>
    <property type="molecule type" value="Genomic_DNA"/>
</dbReference>
<dbReference type="KEGG" id="halx:M0R89_20445"/>
<gene>
    <name evidence="1" type="ORF">M0R89_20445</name>
</gene>
<sequence length="33" mass="3674">MHLRPGGGCLTFSYNDCLVTAYWDGDIEIEAPE</sequence>
<protein>
    <recommendedName>
        <fullName evidence="3">Halobacterial output domain-containing protein</fullName>
    </recommendedName>
</protein>